<reference evidence="1 2" key="1">
    <citation type="journal article" date="2006" name="Science">
        <title>The genome of black cottonwood, Populus trichocarpa (Torr. &amp; Gray).</title>
        <authorList>
            <person name="Tuskan G.A."/>
            <person name="Difazio S."/>
            <person name="Jansson S."/>
            <person name="Bohlmann J."/>
            <person name="Grigoriev I."/>
            <person name="Hellsten U."/>
            <person name="Putnam N."/>
            <person name="Ralph S."/>
            <person name="Rombauts S."/>
            <person name="Salamov A."/>
            <person name="Schein J."/>
            <person name="Sterck L."/>
            <person name="Aerts A."/>
            <person name="Bhalerao R.R."/>
            <person name="Bhalerao R.P."/>
            <person name="Blaudez D."/>
            <person name="Boerjan W."/>
            <person name="Brun A."/>
            <person name="Brunner A."/>
            <person name="Busov V."/>
            <person name="Campbell M."/>
            <person name="Carlson J."/>
            <person name="Chalot M."/>
            <person name="Chapman J."/>
            <person name="Chen G.L."/>
            <person name="Cooper D."/>
            <person name="Coutinho P.M."/>
            <person name="Couturier J."/>
            <person name="Covert S."/>
            <person name="Cronk Q."/>
            <person name="Cunningham R."/>
            <person name="Davis J."/>
            <person name="Degroeve S."/>
            <person name="Dejardin A."/>
            <person name="Depamphilis C."/>
            <person name="Detter J."/>
            <person name="Dirks B."/>
            <person name="Dubchak I."/>
            <person name="Duplessis S."/>
            <person name="Ehlting J."/>
            <person name="Ellis B."/>
            <person name="Gendler K."/>
            <person name="Goodstein D."/>
            <person name="Gribskov M."/>
            <person name="Grimwood J."/>
            <person name="Groover A."/>
            <person name="Gunter L."/>
            <person name="Hamberger B."/>
            <person name="Heinze B."/>
            <person name="Helariutta Y."/>
            <person name="Henrissat B."/>
            <person name="Holligan D."/>
            <person name="Holt R."/>
            <person name="Huang W."/>
            <person name="Islam-Faridi N."/>
            <person name="Jones S."/>
            <person name="Jones-Rhoades M."/>
            <person name="Jorgensen R."/>
            <person name="Joshi C."/>
            <person name="Kangasjarvi J."/>
            <person name="Karlsson J."/>
            <person name="Kelleher C."/>
            <person name="Kirkpatrick R."/>
            <person name="Kirst M."/>
            <person name="Kohler A."/>
            <person name="Kalluri U."/>
            <person name="Larimer F."/>
            <person name="Leebens-Mack J."/>
            <person name="Leple J.C."/>
            <person name="Locascio P."/>
            <person name="Lou Y."/>
            <person name="Lucas S."/>
            <person name="Martin F."/>
            <person name="Montanini B."/>
            <person name="Napoli C."/>
            <person name="Nelson D.R."/>
            <person name="Nelson C."/>
            <person name="Nieminen K."/>
            <person name="Nilsson O."/>
            <person name="Pereda V."/>
            <person name="Peter G."/>
            <person name="Philippe R."/>
            <person name="Pilate G."/>
            <person name="Poliakov A."/>
            <person name="Razumovskaya J."/>
            <person name="Richardson P."/>
            <person name="Rinaldi C."/>
            <person name="Ritland K."/>
            <person name="Rouze P."/>
            <person name="Ryaboy D."/>
            <person name="Schmutz J."/>
            <person name="Schrader J."/>
            <person name="Segerman B."/>
            <person name="Shin H."/>
            <person name="Siddiqui A."/>
            <person name="Sterky F."/>
            <person name="Terry A."/>
            <person name="Tsai C.J."/>
            <person name="Uberbacher E."/>
            <person name="Unneberg P."/>
            <person name="Vahala J."/>
            <person name="Wall K."/>
            <person name="Wessler S."/>
            <person name="Yang G."/>
            <person name="Yin T."/>
            <person name="Douglas C."/>
            <person name="Marra M."/>
            <person name="Sandberg G."/>
            <person name="Van de Peer Y."/>
            <person name="Rokhsar D."/>
        </authorList>
    </citation>
    <scope>NUCLEOTIDE SEQUENCE [LARGE SCALE GENOMIC DNA]</scope>
    <source>
        <strain evidence="2">cv. Nisqually</strain>
    </source>
</reference>
<evidence type="ECO:0000313" key="2">
    <source>
        <dbReference type="Proteomes" id="UP000006729"/>
    </source>
</evidence>
<sequence>MPLKRSREQETPTMYKSKLQAVCQQRGWELPTYQVTKQGKDHNPLFSATVTVNATSFSSPSPSSSSKTAQSDAAKLAFNHFSLISSPSPSRSAFSGGSAGENTRLSQENPTPLSNTNPTPLSNEAGAVAKTDESFGGCSSGSAGGNARLSPRGKLQLNLQAANPIPLSNEAVAVGKNDESFEGCSSGSAGGNARLSPRGKLQLNLQAANPTPLSNEAVAVGKNDESFEGCSSGSAGGDARLSPRGKLKLNLQAANPTPLSNEAVAVGKNDESFEGCSSGSAGGNARLSPRGKLQLNLQAANPTPLSNEAVAVGKNDESFEGCSSGSAGGDARLSPRGKLKLNLQAANPTPLSNEAVAVGKNDESFEGCSSGSAGGNACLSPRGKLQLNLQAANPTPLSNEAVAVGKNDESFEGWEFPTCEVTKLGQDRSPLFFSTVTINATLFSSPSPLLPLRKLKTTLLSSPITTSPSSPALYGCSSGSAGGDSCLFPGGKLQLNLQDANPTPLSNEAVAVGKNDESFGGFSSGNAGGNTRLSPRGKLQLNLQVANPTPLSNEAMAVGKNDESFGGCSSGSAGENTRLSPGGKLQLNLQDANPTPLSNEAVANAKNDEIFGGMQHLFKNQLQTYAQKRNFTLPVYSCERVGPPHASRFKCKVTVNGQTYESEEYFPTLIKAELAAAKAALMSLLSNGVEEDESGYKNLLQDMARREGCGLPTYWTDKSGEAHVPTFVSKVEIEGEIFTGQGAKTKKQAEMSAAKIAYTALQQRYSSQSPGFLSTSSQFQEAPRSSPLSPARQSQEAVQSETPQFSVSNLRAGLTAYLQQNIQPKLPVSNEQAEEYRAFELLAANSVVSNHNPSIASPGQDSCSAMASITPSPAAAISSSPKHDLTSSSLPSDSPTNLATSSSIEFMVRGIRVLMHPSGTKMTYPAGSTVLPISDDKWAAVELPPQRSR</sequence>
<organism evidence="1 2">
    <name type="scientific">Populus trichocarpa</name>
    <name type="common">Western balsam poplar</name>
    <name type="synonym">Populus balsamifera subsp. trichocarpa</name>
    <dbReference type="NCBI Taxonomy" id="3694"/>
    <lineage>
        <taxon>Eukaryota</taxon>
        <taxon>Viridiplantae</taxon>
        <taxon>Streptophyta</taxon>
        <taxon>Embryophyta</taxon>
        <taxon>Tracheophyta</taxon>
        <taxon>Spermatophyta</taxon>
        <taxon>Magnoliopsida</taxon>
        <taxon>eudicotyledons</taxon>
        <taxon>Gunneridae</taxon>
        <taxon>Pentapetalae</taxon>
        <taxon>rosids</taxon>
        <taxon>fabids</taxon>
        <taxon>Malpighiales</taxon>
        <taxon>Salicaceae</taxon>
        <taxon>Saliceae</taxon>
        <taxon>Populus</taxon>
    </lineage>
</organism>
<proteinExistence type="predicted"/>
<dbReference type="EMBL" id="CM009308">
    <property type="protein sequence ID" value="KAI9377215.1"/>
    <property type="molecule type" value="Genomic_DNA"/>
</dbReference>
<name>A0ACC0RKZ1_POPTR</name>
<accession>A0ACC0RKZ1</accession>
<evidence type="ECO:0000313" key="1">
    <source>
        <dbReference type="EMBL" id="KAI9377215.1"/>
    </source>
</evidence>
<comment type="caution">
    <text evidence="1">The sequence shown here is derived from an EMBL/GenBank/DDBJ whole genome shotgun (WGS) entry which is preliminary data.</text>
</comment>
<gene>
    <name evidence="1" type="ORF">POPTR_019G037900v4</name>
</gene>
<dbReference type="Proteomes" id="UP000006729">
    <property type="component" value="Chromosome 19"/>
</dbReference>
<keyword evidence="2" id="KW-1185">Reference proteome</keyword>
<protein>
    <submittedName>
        <fullName evidence="1">Uncharacterized protein</fullName>
    </submittedName>
</protein>